<organism evidence="1">
    <name type="scientific">Strombidium inclinatum</name>
    <dbReference type="NCBI Taxonomy" id="197538"/>
    <lineage>
        <taxon>Eukaryota</taxon>
        <taxon>Sar</taxon>
        <taxon>Alveolata</taxon>
        <taxon>Ciliophora</taxon>
        <taxon>Intramacronucleata</taxon>
        <taxon>Spirotrichea</taxon>
        <taxon>Oligotrichia</taxon>
        <taxon>Strombidiidae</taxon>
        <taxon>Strombidium</taxon>
    </lineage>
</organism>
<protein>
    <submittedName>
        <fullName evidence="1">Uncharacterized protein</fullName>
    </submittedName>
</protein>
<reference evidence="1" key="1">
    <citation type="submission" date="2021-01" db="EMBL/GenBank/DDBJ databases">
        <authorList>
            <person name="Corre E."/>
            <person name="Pelletier E."/>
            <person name="Niang G."/>
            <person name="Scheremetjew M."/>
            <person name="Finn R."/>
            <person name="Kale V."/>
            <person name="Holt S."/>
            <person name="Cochrane G."/>
            <person name="Meng A."/>
            <person name="Brown T."/>
            <person name="Cohen L."/>
        </authorList>
    </citation>
    <scope>NUCLEOTIDE SEQUENCE</scope>
    <source>
        <strain evidence="1">S3</strain>
    </source>
</reference>
<evidence type="ECO:0000313" key="1">
    <source>
        <dbReference type="EMBL" id="CAE0330548.1"/>
    </source>
</evidence>
<name>A0A7S3N273_9SPIT</name>
<dbReference type="EMBL" id="HBIH01027857">
    <property type="protein sequence ID" value="CAE0330548.1"/>
    <property type="molecule type" value="Transcribed_RNA"/>
</dbReference>
<dbReference type="AlphaFoldDB" id="A0A7S3N273"/>
<gene>
    <name evidence="1" type="ORF">SINC0208_LOCUS11180</name>
</gene>
<accession>A0A7S3N273</accession>
<proteinExistence type="predicted"/>
<sequence>MSRALNGSWGQVRVEIADEDEVERLLVFDDELFEQEEVSFLLNDTYNNYLAGLPYSDNGWGDRILFLANRDSEGTVYFEYTFESGLKLTAAVASLLMGLIASEL</sequence>